<sequence length="114" mass="13524">MFRKKTGTTETRAEPHCMCYASKCSDHHPDYDYWLNQRGETVRIIHGAFRGNTGRIKSWTWWAAEVQVTHNLILTVVYDDLKVVTRPSYWHGKKDYDYCCQIHQSCWCVCRCKC</sequence>
<dbReference type="EMBL" id="LAZR01025416">
    <property type="protein sequence ID" value="KKL71984.1"/>
    <property type="molecule type" value="Genomic_DNA"/>
</dbReference>
<gene>
    <name evidence="1" type="ORF">LCGC14_2089430</name>
</gene>
<dbReference type="AlphaFoldDB" id="A0A0F9EDF1"/>
<organism evidence="1">
    <name type="scientific">marine sediment metagenome</name>
    <dbReference type="NCBI Taxonomy" id="412755"/>
    <lineage>
        <taxon>unclassified sequences</taxon>
        <taxon>metagenomes</taxon>
        <taxon>ecological metagenomes</taxon>
    </lineage>
</organism>
<protein>
    <recommendedName>
        <fullName evidence="2">KOW domain-containing protein</fullName>
    </recommendedName>
</protein>
<proteinExistence type="predicted"/>
<evidence type="ECO:0000313" key="1">
    <source>
        <dbReference type="EMBL" id="KKL71984.1"/>
    </source>
</evidence>
<evidence type="ECO:0008006" key="2">
    <source>
        <dbReference type="Google" id="ProtNLM"/>
    </source>
</evidence>
<comment type="caution">
    <text evidence="1">The sequence shown here is derived from an EMBL/GenBank/DDBJ whole genome shotgun (WGS) entry which is preliminary data.</text>
</comment>
<reference evidence="1" key="1">
    <citation type="journal article" date="2015" name="Nature">
        <title>Complex archaea that bridge the gap between prokaryotes and eukaryotes.</title>
        <authorList>
            <person name="Spang A."/>
            <person name="Saw J.H."/>
            <person name="Jorgensen S.L."/>
            <person name="Zaremba-Niedzwiedzka K."/>
            <person name="Martijn J."/>
            <person name="Lind A.E."/>
            <person name="van Eijk R."/>
            <person name="Schleper C."/>
            <person name="Guy L."/>
            <person name="Ettema T.J."/>
        </authorList>
    </citation>
    <scope>NUCLEOTIDE SEQUENCE</scope>
</reference>
<name>A0A0F9EDF1_9ZZZZ</name>
<accession>A0A0F9EDF1</accession>